<organism evidence="5">
    <name type="scientific">marine metagenome</name>
    <dbReference type="NCBI Taxonomy" id="408172"/>
    <lineage>
        <taxon>unclassified sequences</taxon>
        <taxon>metagenomes</taxon>
        <taxon>ecological metagenomes</taxon>
    </lineage>
</organism>
<comment type="similarity">
    <text evidence="1">Belongs to the HpcH/HpaI aldolase family.</text>
</comment>
<name>A0A381YPF4_9ZZZZ</name>
<dbReference type="Gene3D" id="3.20.20.60">
    <property type="entry name" value="Phosphoenolpyruvate-binding domains"/>
    <property type="match status" value="1"/>
</dbReference>
<dbReference type="InterPro" id="IPR015813">
    <property type="entry name" value="Pyrv/PenolPyrv_kinase-like_dom"/>
</dbReference>
<dbReference type="GO" id="GO:0016832">
    <property type="term" value="F:aldehyde-lyase activity"/>
    <property type="evidence" value="ECO:0007669"/>
    <property type="project" value="TreeGrafter"/>
</dbReference>
<feature type="domain" description="HpcH/HpaI aldolase/citrate lyase" evidence="4">
    <location>
        <begin position="6"/>
        <end position="200"/>
    </location>
</feature>
<dbReference type="InterPro" id="IPR005000">
    <property type="entry name" value="Aldolase/citrate-lyase_domain"/>
</dbReference>
<dbReference type="SUPFAM" id="SSF51621">
    <property type="entry name" value="Phosphoenolpyruvate/pyruvate domain"/>
    <property type="match status" value="1"/>
</dbReference>
<dbReference type="AlphaFoldDB" id="A0A381YPF4"/>
<evidence type="ECO:0000256" key="2">
    <source>
        <dbReference type="ARBA" id="ARBA00022723"/>
    </source>
</evidence>
<sequence>VLGDCGLDFVFIDTEHIALDRSQVSWMCRTYAAMGLPPLVRTVSPSPYEATMVLDDGAAGVVAPYIEQAEQVQQLRGATKLRPLKGQRLNDALAGEPLPGDLANYAPGHNENNLLIVNIESVPAVENLDRILDVPGIDSVLIGPHDLSCNLGKPEQYDDPMFLKTAETIFAKARAKGIGAGIHAWGDTASQARFVNMGANLLIHKADITFFKNGIRDELAEIREKLGLQPGDTATGEVNI</sequence>
<dbReference type="Pfam" id="PF03328">
    <property type="entry name" value="HpcH_HpaI"/>
    <property type="match status" value="1"/>
</dbReference>
<protein>
    <recommendedName>
        <fullName evidence="4">HpcH/HpaI aldolase/citrate lyase domain-containing protein</fullName>
    </recommendedName>
</protein>
<dbReference type="EMBL" id="UINC01018717">
    <property type="protein sequence ID" value="SVA78870.1"/>
    <property type="molecule type" value="Genomic_DNA"/>
</dbReference>
<dbReference type="PANTHER" id="PTHR30502">
    <property type="entry name" value="2-KETO-3-DEOXY-L-RHAMNONATE ALDOLASE"/>
    <property type="match status" value="1"/>
</dbReference>
<dbReference type="GO" id="GO:0046872">
    <property type="term" value="F:metal ion binding"/>
    <property type="evidence" value="ECO:0007669"/>
    <property type="project" value="UniProtKB-KW"/>
</dbReference>
<dbReference type="GO" id="GO:0005737">
    <property type="term" value="C:cytoplasm"/>
    <property type="evidence" value="ECO:0007669"/>
    <property type="project" value="TreeGrafter"/>
</dbReference>
<evidence type="ECO:0000256" key="3">
    <source>
        <dbReference type="ARBA" id="ARBA00023239"/>
    </source>
</evidence>
<keyword evidence="3" id="KW-0456">Lyase</keyword>
<proteinExistence type="inferred from homology"/>
<dbReference type="InterPro" id="IPR040442">
    <property type="entry name" value="Pyrv_kinase-like_dom_sf"/>
</dbReference>
<evidence type="ECO:0000256" key="1">
    <source>
        <dbReference type="ARBA" id="ARBA00005568"/>
    </source>
</evidence>
<accession>A0A381YPF4</accession>
<gene>
    <name evidence="5" type="ORF">METZ01_LOCUS131724</name>
</gene>
<evidence type="ECO:0000313" key="5">
    <source>
        <dbReference type="EMBL" id="SVA78870.1"/>
    </source>
</evidence>
<reference evidence="5" key="1">
    <citation type="submission" date="2018-05" db="EMBL/GenBank/DDBJ databases">
        <authorList>
            <person name="Lanie J.A."/>
            <person name="Ng W.-L."/>
            <person name="Kazmierczak K.M."/>
            <person name="Andrzejewski T.M."/>
            <person name="Davidsen T.M."/>
            <person name="Wayne K.J."/>
            <person name="Tettelin H."/>
            <person name="Glass J.I."/>
            <person name="Rusch D."/>
            <person name="Podicherti R."/>
            <person name="Tsui H.-C.T."/>
            <person name="Winkler M.E."/>
        </authorList>
    </citation>
    <scope>NUCLEOTIDE SEQUENCE</scope>
</reference>
<dbReference type="InterPro" id="IPR050251">
    <property type="entry name" value="HpcH-HpaI_aldolase"/>
</dbReference>
<dbReference type="PANTHER" id="PTHR30502:SF0">
    <property type="entry name" value="PHOSPHOENOLPYRUVATE CARBOXYLASE FAMILY PROTEIN"/>
    <property type="match status" value="1"/>
</dbReference>
<feature type="non-terminal residue" evidence="5">
    <location>
        <position position="1"/>
    </location>
</feature>
<keyword evidence="2" id="KW-0479">Metal-binding</keyword>
<evidence type="ECO:0000259" key="4">
    <source>
        <dbReference type="Pfam" id="PF03328"/>
    </source>
</evidence>